<name>A0A5R9FPD1_9ACTN</name>
<gene>
    <name evidence="1" type="ORF">FE633_13655</name>
</gene>
<reference evidence="1 2" key="1">
    <citation type="submission" date="2019-05" db="EMBL/GenBank/DDBJ databases">
        <title>Streptomyces sp. NEAU-C151, a novel actinomycete isolated from soil.</title>
        <authorList>
            <person name="Han L."/>
            <person name="Jiang H."/>
        </authorList>
    </citation>
    <scope>NUCLEOTIDE SEQUENCE [LARGE SCALE GENOMIC DNA]</scope>
    <source>
        <strain evidence="1 2">NEAU-C151</strain>
    </source>
</reference>
<dbReference type="RefSeq" id="WP_138045388.1">
    <property type="nucleotide sequence ID" value="NZ_VBZC01000012.1"/>
</dbReference>
<keyword evidence="2" id="KW-1185">Reference proteome</keyword>
<dbReference type="AlphaFoldDB" id="A0A5R9FPD1"/>
<evidence type="ECO:0000313" key="2">
    <source>
        <dbReference type="Proteomes" id="UP000305906"/>
    </source>
</evidence>
<proteinExistence type="predicted"/>
<accession>A0A5R9FPD1</accession>
<organism evidence="1 2">
    <name type="scientific">Streptomyces montanus</name>
    <dbReference type="NCBI Taxonomy" id="2580423"/>
    <lineage>
        <taxon>Bacteria</taxon>
        <taxon>Bacillati</taxon>
        <taxon>Actinomycetota</taxon>
        <taxon>Actinomycetes</taxon>
        <taxon>Kitasatosporales</taxon>
        <taxon>Streptomycetaceae</taxon>
        <taxon>Streptomyces</taxon>
    </lineage>
</organism>
<sequence length="143" mass="15665">MTDSEVTPHPETPADVASAVLDAIEAQPDVFNMEHWAWLPDINSLAPEESPACGSMLCAAGWTARLTGWTLVSLPEDEQTEVTGVDDDGDEYDTLVSVYAERGNERRLICDVASEALGLRPSETFWYVDAPTALKRLREIAGR</sequence>
<evidence type="ECO:0000313" key="1">
    <source>
        <dbReference type="EMBL" id="TLS45797.1"/>
    </source>
</evidence>
<protein>
    <submittedName>
        <fullName evidence="1">Uncharacterized protein</fullName>
    </submittedName>
</protein>
<dbReference type="Proteomes" id="UP000305906">
    <property type="component" value="Unassembled WGS sequence"/>
</dbReference>
<dbReference type="EMBL" id="VBZC01000012">
    <property type="protein sequence ID" value="TLS45797.1"/>
    <property type="molecule type" value="Genomic_DNA"/>
</dbReference>
<comment type="caution">
    <text evidence="1">The sequence shown here is derived from an EMBL/GenBank/DDBJ whole genome shotgun (WGS) entry which is preliminary data.</text>
</comment>